<dbReference type="RefSeq" id="WP_188554810.1">
    <property type="nucleotide sequence ID" value="NZ_BMGT01000003.1"/>
</dbReference>
<keyword evidence="1 2" id="KW-0238">DNA-binding</keyword>
<dbReference type="SUPFAM" id="SSF48498">
    <property type="entry name" value="Tetracyclin repressor-like, C-terminal domain"/>
    <property type="match status" value="1"/>
</dbReference>
<dbReference type="PRINTS" id="PR00455">
    <property type="entry name" value="HTHTETR"/>
</dbReference>
<dbReference type="SUPFAM" id="SSF46689">
    <property type="entry name" value="Homeodomain-like"/>
    <property type="match status" value="1"/>
</dbReference>
<dbReference type="Pfam" id="PF17938">
    <property type="entry name" value="TetR_C_29"/>
    <property type="match status" value="1"/>
</dbReference>
<sequence length="249" mass="28231">MASKKPISPAADPTDKSREKILRAALHEFSVHGLAGARTDTIAESANVNKALLYYYFKNKESLYAAAFEEVLNLVMQNTLAVLESKCSPGEQILRLALNHFDRILTQHEFQSLMQQEMVRFHHGKSSSIPMLASKAFTPLLKKIQNAVESGIRSGELCKIDWMQVMYSTYGSNVFYFMSAPMMRLSVPFEPFDPATIEFRRNACVKFLGNAIFVDRTHGAKLARRLLADMPMPPIDNPPVWRKFLEKKI</sequence>
<evidence type="ECO:0000313" key="5">
    <source>
        <dbReference type="Proteomes" id="UP000647241"/>
    </source>
</evidence>
<dbReference type="EMBL" id="BMGT01000003">
    <property type="protein sequence ID" value="GGG82727.1"/>
    <property type="molecule type" value="Genomic_DNA"/>
</dbReference>
<feature type="DNA-binding region" description="H-T-H motif" evidence="2">
    <location>
        <begin position="38"/>
        <end position="57"/>
    </location>
</feature>
<dbReference type="InterPro" id="IPR036271">
    <property type="entry name" value="Tet_transcr_reg_TetR-rel_C_sf"/>
</dbReference>
<dbReference type="Gene3D" id="1.10.357.10">
    <property type="entry name" value="Tetracycline Repressor, domain 2"/>
    <property type="match status" value="1"/>
</dbReference>
<reference evidence="4" key="1">
    <citation type="journal article" date="2014" name="Int. J. Syst. Evol. Microbiol.">
        <title>Complete genome sequence of Corynebacterium casei LMG S-19264T (=DSM 44701T), isolated from a smear-ripened cheese.</title>
        <authorList>
            <consortium name="US DOE Joint Genome Institute (JGI-PGF)"/>
            <person name="Walter F."/>
            <person name="Albersmeier A."/>
            <person name="Kalinowski J."/>
            <person name="Ruckert C."/>
        </authorList>
    </citation>
    <scope>NUCLEOTIDE SEQUENCE</scope>
    <source>
        <strain evidence="4">CGMCC 1.12997</strain>
    </source>
</reference>
<comment type="caution">
    <text evidence="4">The sequence shown here is derived from an EMBL/GenBank/DDBJ whole genome shotgun (WGS) entry which is preliminary data.</text>
</comment>
<dbReference type="GO" id="GO:0003677">
    <property type="term" value="F:DNA binding"/>
    <property type="evidence" value="ECO:0007669"/>
    <property type="project" value="UniProtKB-UniRule"/>
</dbReference>
<protein>
    <recommendedName>
        <fullName evidence="3">HTH tetR-type domain-containing protein</fullName>
    </recommendedName>
</protein>
<dbReference type="PANTHER" id="PTHR30328:SF54">
    <property type="entry name" value="HTH-TYPE TRANSCRIPTIONAL REPRESSOR SCO4008"/>
    <property type="match status" value="1"/>
</dbReference>
<reference evidence="4" key="2">
    <citation type="submission" date="2020-09" db="EMBL/GenBank/DDBJ databases">
        <authorList>
            <person name="Sun Q."/>
            <person name="Zhou Y."/>
        </authorList>
    </citation>
    <scope>NUCLEOTIDE SEQUENCE</scope>
    <source>
        <strain evidence="4">CGMCC 1.12997</strain>
    </source>
</reference>
<dbReference type="PANTHER" id="PTHR30328">
    <property type="entry name" value="TRANSCRIPTIONAL REPRESSOR"/>
    <property type="match status" value="1"/>
</dbReference>
<evidence type="ECO:0000256" key="1">
    <source>
        <dbReference type="ARBA" id="ARBA00023125"/>
    </source>
</evidence>
<organism evidence="4 5">
    <name type="scientific">Edaphobacter dinghuensis</name>
    <dbReference type="NCBI Taxonomy" id="1560005"/>
    <lineage>
        <taxon>Bacteria</taxon>
        <taxon>Pseudomonadati</taxon>
        <taxon>Acidobacteriota</taxon>
        <taxon>Terriglobia</taxon>
        <taxon>Terriglobales</taxon>
        <taxon>Acidobacteriaceae</taxon>
        <taxon>Edaphobacter</taxon>
    </lineage>
</organism>
<dbReference type="InterPro" id="IPR009057">
    <property type="entry name" value="Homeodomain-like_sf"/>
</dbReference>
<gene>
    <name evidence="4" type="ORF">GCM10011585_27950</name>
</gene>
<evidence type="ECO:0000259" key="3">
    <source>
        <dbReference type="PROSITE" id="PS50977"/>
    </source>
</evidence>
<dbReference type="PROSITE" id="PS50977">
    <property type="entry name" value="HTH_TETR_2"/>
    <property type="match status" value="1"/>
</dbReference>
<proteinExistence type="predicted"/>
<dbReference type="Pfam" id="PF00440">
    <property type="entry name" value="TetR_N"/>
    <property type="match status" value="1"/>
</dbReference>
<feature type="domain" description="HTH tetR-type" evidence="3">
    <location>
        <begin position="15"/>
        <end position="75"/>
    </location>
</feature>
<accession>A0A917M7N5</accession>
<name>A0A917M7N5_9BACT</name>
<dbReference type="Proteomes" id="UP000647241">
    <property type="component" value="Unassembled WGS sequence"/>
</dbReference>
<evidence type="ECO:0000256" key="2">
    <source>
        <dbReference type="PROSITE-ProRule" id="PRU00335"/>
    </source>
</evidence>
<dbReference type="InterPro" id="IPR001647">
    <property type="entry name" value="HTH_TetR"/>
</dbReference>
<dbReference type="AlphaFoldDB" id="A0A917M7N5"/>
<keyword evidence="5" id="KW-1185">Reference proteome</keyword>
<dbReference type="InterPro" id="IPR050109">
    <property type="entry name" value="HTH-type_TetR-like_transc_reg"/>
</dbReference>
<dbReference type="InterPro" id="IPR041474">
    <property type="entry name" value="NicS_C"/>
</dbReference>
<evidence type="ECO:0000313" key="4">
    <source>
        <dbReference type="EMBL" id="GGG82727.1"/>
    </source>
</evidence>